<proteinExistence type="predicted"/>
<reference evidence="2 3" key="2">
    <citation type="submission" date="2024-07" db="EMBL/GenBank/DDBJ databases">
        <authorList>
            <person name="Akdeniz Z."/>
        </authorList>
    </citation>
    <scope>NUCLEOTIDE SEQUENCE [LARGE SCALE GENOMIC DNA]</scope>
</reference>
<organism evidence="1">
    <name type="scientific">Hexamita inflata</name>
    <dbReference type="NCBI Taxonomy" id="28002"/>
    <lineage>
        <taxon>Eukaryota</taxon>
        <taxon>Metamonada</taxon>
        <taxon>Diplomonadida</taxon>
        <taxon>Hexamitidae</taxon>
        <taxon>Hexamitinae</taxon>
        <taxon>Hexamita</taxon>
    </lineage>
</organism>
<dbReference type="AlphaFoldDB" id="A0AA86R649"/>
<dbReference type="EMBL" id="CATOUU010001010">
    <property type="protein sequence ID" value="CAI9966963.1"/>
    <property type="molecule type" value="Genomic_DNA"/>
</dbReference>
<reference evidence="1" key="1">
    <citation type="submission" date="2023-06" db="EMBL/GenBank/DDBJ databases">
        <authorList>
            <person name="Kurt Z."/>
        </authorList>
    </citation>
    <scope>NUCLEOTIDE SEQUENCE</scope>
</reference>
<evidence type="ECO:0008006" key="4">
    <source>
        <dbReference type="Google" id="ProtNLM"/>
    </source>
</evidence>
<protein>
    <recommendedName>
        <fullName evidence="4">CCHC-type domain-containing protein</fullName>
    </recommendedName>
</protein>
<dbReference type="Proteomes" id="UP001642409">
    <property type="component" value="Unassembled WGS sequence"/>
</dbReference>
<gene>
    <name evidence="2" type="ORF">HINF_LOCUS29935</name>
    <name evidence="1" type="ORF">HINF_LOCUS54608</name>
</gene>
<sequence>MNLDDLLGEDSIEIKQVLLKDVTNELKQNAVDEQSTTSSKVFSNFDDKTARSYPVTQRERYFNKQICEFCGDSHHMSTCPKKSQRACYFCGKHDHETSSCKLNNCQYCGRNHRCCRDIKAIQRNYAFHCFRCGQKHPGFLCCLEQPPRMPNGKYPPLFCVYCGDQHSVYRCREKIAPASLYMQRKQRWEILDELGASQDYKHW</sequence>
<dbReference type="EMBL" id="CAXDID020000097">
    <property type="protein sequence ID" value="CAL6025095.1"/>
    <property type="molecule type" value="Genomic_DNA"/>
</dbReference>
<evidence type="ECO:0000313" key="3">
    <source>
        <dbReference type="Proteomes" id="UP001642409"/>
    </source>
</evidence>
<keyword evidence="3" id="KW-1185">Reference proteome</keyword>
<evidence type="ECO:0000313" key="2">
    <source>
        <dbReference type="EMBL" id="CAL6025095.1"/>
    </source>
</evidence>
<evidence type="ECO:0000313" key="1">
    <source>
        <dbReference type="EMBL" id="CAI9966963.1"/>
    </source>
</evidence>
<name>A0AA86R649_9EUKA</name>
<accession>A0AA86R649</accession>
<comment type="caution">
    <text evidence="1">The sequence shown here is derived from an EMBL/GenBank/DDBJ whole genome shotgun (WGS) entry which is preliminary data.</text>
</comment>